<evidence type="ECO:0000313" key="2">
    <source>
        <dbReference type="EMBL" id="WWD17873.1"/>
    </source>
</evidence>
<feature type="compositionally biased region" description="Polar residues" evidence="1">
    <location>
        <begin position="214"/>
        <end position="236"/>
    </location>
</feature>
<dbReference type="EMBL" id="CP144054">
    <property type="protein sequence ID" value="WWD17873.1"/>
    <property type="molecule type" value="Genomic_DNA"/>
</dbReference>
<feature type="compositionally biased region" description="Low complexity" evidence="1">
    <location>
        <begin position="397"/>
        <end position="412"/>
    </location>
</feature>
<sequence>MTHSEILYTYDLFFPSLVRGPSGSALLSSASCPRRLDGHLLFHGPRCRTSSIVYSHVSAMSQKYTPTIWDEEIVPTLKRRLETESTIIANRLSATHFDFDQHVTGLLTPSDDNRAKEDSTSFTGQCASSPSQAGPSSSARSKVTSHRSNTQSTSPRRPRRNNTLDPPTPQTSRIPIRPRSKSQTPSPRSMSTSHPPLPLTIPHSHSSGIPILKTRSSPSNQHRPFPSNSPITTSVSVFGPLSGNGRGRDSPDFSGTEGFIKNELPPFRLAPDEAMRIAERGHDLHDGDLVDDDDEGPSGDRGEKRKRAVTMSNGLKVDSRPGYERSASGSSGGSNGSTSGRKNSSGRPSTSGTTQGGKSNLGMGYPSSHRPDRPSRSSSNTGQRTQPSSSKSFTPRSASLNLLASSGSPSNGTSPASRLGVAAHFIPPESSYTPPKGTNWDEVVLPTVAKKLGISSETRAGRGEEDDLAVEWDRDGTPIKWVKRRGGKGLGENGEGNTPSPSALNHDEVHSNRPTAFSPTFEPSPDNPLYSSPSRPPQMRYQRSNEGIELGPIRTTMAHPTTLSNTHVDTFDPRPAATLSKKPSTQSGLGRKASFLRGNSKPEITKQESQMSLRNQAPPQVPGTTHQITDAIYQGSKARQMEKQKRTQTEDDTHGKGCGCVVM</sequence>
<protein>
    <submittedName>
        <fullName evidence="2">Uncharacterized protein</fullName>
    </submittedName>
</protein>
<name>A0AAJ8MW42_9TREE</name>
<organism evidence="2 3">
    <name type="scientific">Kwoniella shandongensis</name>
    <dbReference type="NCBI Taxonomy" id="1734106"/>
    <lineage>
        <taxon>Eukaryota</taxon>
        <taxon>Fungi</taxon>
        <taxon>Dikarya</taxon>
        <taxon>Basidiomycota</taxon>
        <taxon>Agaricomycotina</taxon>
        <taxon>Tremellomycetes</taxon>
        <taxon>Tremellales</taxon>
        <taxon>Cryptococcaceae</taxon>
        <taxon>Kwoniella</taxon>
    </lineage>
</organism>
<dbReference type="KEGG" id="ksn:43592436"/>
<evidence type="ECO:0000256" key="1">
    <source>
        <dbReference type="SAM" id="MobiDB-lite"/>
    </source>
</evidence>
<feature type="region of interest" description="Disordered" evidence="1">
    <location>
        <begin position="572"/>
        <end position="657"/>
    </location>
</feature>
<keyword evidence="3" id="KW-1185">Reference proteome</keyword>
<dbReference type="RefSeq" id="XP_031857473.2">
    <property type="nucleotide sequence ID" value="XM_032008264.2"/>
</dbReference>
<dbReference type="GeneID" id="43592436"/>
<feature type="region of interest" description="Disordered" evidence="1">
    <location>
        <begin position="108"/>
        <end position="267"/>
    </location>
</feature>
<proteinExistence type="predicted"/>
<feature type="compositionally biased region" description="Basic and acidic residues" evidence="1">
    <location>
        <begin position="639"/>
        <end position="655"/>
    </location>
</feature>
<feature type="compositionally biased region" description="Low complexity" evidence="1">
    <location>
        <begin position="127"/>
        <end position="141"/>
    </location>
</feature>
<feature type="compositionally biased region" description="Polar residues" evidence="1">
    <location>
        <begin position="607"/>
        <end position="628"/>
    </location>
</feature>
<feature type="region of interest" description="Disordered" evidence="1">
    <location>
        <begin position="281"/>
        <end position="418"/>
    </location>
</feature>
<feature type="compositionally biased region" description="Polar residues" evidence="1">
    <location>
        <begin position="380"/>
        <end position="396"/>
    </location>
</feature>
<feature type="region of interest" description="Disordered" evidence="1">
    <location>
        <begin position="480"/>
        <end position="540"/>
    </location>
</feature>
<reference evidence="2" key="2">
    <citation type="submission" date="2024-01" db="EMBL/GenBank/DDBJ databases">
        <title>Comparative genomics of Cryptococcus and Kwoniella reveals pathogenesis evolution and contrasting modes of karyotype evolution via chromosome fusion or intercentromeric recombination.</title>
        <authorList>
            <person name="Coelho M.A."/>
            <person name="David-Palma M."/>
            <person name="Shea T."/>
            <person name="Bowers K."/>
            <person name="McGinley-Smith S."/>
            <person name="Mohammad A.W."/>
            <person name="Gnirke A."/>
            <person name="Yurkov A.M."/>
            <person name="Nowrousian M."/>
            <person name="Sun S."/>
            <person name="Cuomo C.A."/>
            <person name="Heitman J."/>
        </authorList>
    </citation>
    <scope>NUCLEOTIDE SEQUENCE</scope>
    <source>
        <strain evidence="2">CBS 12478</strain>
    </source>
</reference>
<feature type="compositionally biased region" description="Polar residues" evidence="1">
    <location>
        <begin position="348"/>
        <end position="358"/>
    </location>
</feature>
<dbReference type="AlphaFoldDB" id="A0AAJ8MW42"/>
<evidence type="ECO:0000313" key="3">
    <source>
        <dbReference type="Proteomes" id="UP000322225"/>
    </source>
</evidence>
<gene>
    <name evidence="2" type="ORF">CI109_102317</name>
</gene>
<feature type="compositionally biased region" description="Polar residues" evidence="1">
    <location>
        <begin position="146"/>
        <end position="173"/>
    </location>
</feature>
<dbReference type="Proteomes" id="UP000322225">
    <property type="component" value="Chromosome 4"/>
</dbReference>
<accession>A0AAJ8MW42</accession>
<feature type="compositionally biased region" description="Polar residues" evidence="1">
    <location>
        <begin position="181"/>
        <end position="194"/>
    </location>
</feature>
<reference evidence="2" key="1">
    <citation type="submission" date="2017-08" db="EMBL/GenBank/DDBJ databases">
        <authorList>
            <person name="Cuomo C."/>
            <person name="Billmyre B."/>
            <person name="Heitman J."/>
        </authorList>
    </citation>
    <scope>NUCLEOTIDE SEQUENCE</scope>
    <source>
        <strain evidence="2">CBS 12478</strain>
    </source>
</reference>
<feature type="compositionally biased region" description="Low complexity" evidence="1">
    <location>
        <begin position="336"/>
        <end position="347"/>
    </location>
</feature>